<dbReference type="AlphaFoldDB" id="A0ABD0KPQ0"/>
<reference evidence="1 2" key="1">
    <citation type="journal article" date="2023" name="Sci. Data">
        <title>Genome assembly of the Korean intertidal mud-creeper Batillaria attramentaria.</title>
        <authorList>
            <person name="Patra A.K."/>
            <person name="Ho P.T."/>
            <person name="Jun S."/>
            <person name="Lee S.J."/>
            <person name="Kim Y."/>
            <person name="Won Y.J."/>
        </authorList>
    </citation>
    <scope>NUCLEOTIDE SEQUENCE [LARGE SCALE GENOMIC DNA]</scope>
    <source>
        <strain evidence="1">Wonlab-2016</strain>
    </source>
</reference>
<sequence>MYSSYTPDFRVRSSIIRSPTIALHKLARPKDKEILGLPLHCRRQIYWGKETERVETFQNCHETNRKVRDPSTDVQLARPATQTRARYLHCRNGGWLVNPACTTTATGVPTLTAAPVVARSGRYYTHAVTALWPNPLNLAHCHTRPGTREEAGNGSQSPELTWVLADGALCESPDRTGYY</sequence>
<comment type="caution">
    <text evidence="1">The sequence shown here is derived from an EMBL/GenBank/DDBJ whole genome shotgun (WGS) entry which is preliminary data.</text>
</comment>
<dbReference type="EMBL" id="JACVVK020000142">
    <property type="protein sequence ID" value="KAK7489119.1"/>
    <property type="molecule type" value="Genomic_DNA"/>
</dbReference>
<gene>
    <name evidence="1" type="ORF">BaRGS_00019633</name>
</gene>
<dbReference type="Proteomes" id="UP001519460">
    <property type="component" value="Unassembled WGS sequence"/>
</dbReference>
<accession>A0ABD0KPQ0</accession>
<protein>
    <submittedName>
        <fullName evidence="1">Uncharacterized protein</fullName>
    </submittedName>
</protein>
<evidence type="ECO:0000313" key="2">
    <source>
        <dbReference type="Proteomes" id="UP001519460"/>
    </source>
</evidence>
<organism evidence="1 2">
    <name type="scientific">Batillaria attramentaria</name>
    <dbReference type="NCBI Taxonomy" id="370345"/>
    <lineage>
        <taxon>Eukaryota</taxon>
        <taxon>Metazoa</taxon>
        <taxon>Spiralia</taxon>
        <taxon>Lophotrochozoa</taxon>
        <taxon>Mollusca</taxon>
        <taxon>Gastropoda</taxon>
        <taxon>Caenogastropoda</taxon>
        <taxon>Sorbeoconcha</taxon>
        <taxon>Cerithioidea</taxon>
        <taxon>Batillariidae</taxon>
        <taxon>Batillaria</taxon>
    </lineage>
</organism>
<proteinExistence type="predicted"/>
<keyword evidence="2" id="KW-1185">Reference proteome</keyword>
<evidence type="ECO:0000313" key="1">
    <source>
        <dbReference type="EMBL" id="KAK7489119.1"/>
    </source>
</evidence>
<name>A0ABD0KPQ0_9CAEN</name>